<evidence type="ECO:0000313" key="2">
    <source>
        <dbReference type="EMBL" id="KJY83950.1"/>
    </source>
</evidence>
<dbReference type="Proteomes" id="UP000033673">
    <property type="component" value="Unassembled WGS sequence"/>
</dbReference>
<dbReference type="PATRIC" id="fig|579748.3.peg.1309"/>
<evidence type="ECO:0000313" key="3">
    <source>
        <dbReference type="Proteomes" id="UP000033673"/>
    </source>
</evidence>
<dbReference type="PROSITE" id="PS51462">
    <property type="entry name" value="NUDIX"/>
    <property type="match status" value="1"/>
</dbReference>
<dbReference type="InterPro" id="IPR015797">
    <property type="entry name" value="NUDIX_hydrolase-like_dom_sf"/>
</dbReference>
<sequence length="127" mass="14711">MKHLSMAVVRKNGKVLVKQRYNQAKDRVFEFPGGAVKEYESATDAAARELFDETKIERVKHSATFSAVNDLGGRTYYAIFNADDQHEAHIEDVEQQHIFQWLTPNEIPLEAFYQADVDFIKRHLLQE</sequence>
<dbReference type="InterPro" id="IPR000086">
    <property type="entry name" value="NUDIX_hydrolase_dom"/>
</dbReference>
<proteinExistence type="predicted"/>
<dbReference type="RefSeq" id="WP_045954871.1">
    <property type="nucleotide sequence ID" value="NZ_JXXV01000012.1"/>
</dbReference>
<dbReference type="Gene3D" id="3.90.79.10">
    <property type="entry name" value="Nucleoside Triphosphate Pyrophosphohydrolase"/>
    <property type="match status" value="1"/>
</dbReference>
<dbReference type="STRING" id="579748.TW81_06385"/>
<name>A0A0F4NLA4_9VIBR</name>
<feature type="domain" description="Nudix hydrolase" evidence="1">
    <location>
        <begin position="1"/>
        <end position="127"/>
    </location>
</feature>
<dbReference type="CDD" id="cd02883">
    <property type="entry name" value="NUDIX_Hydrolase"/>
    <property type="match status" value="1"/>
</dbReference>
<dbReference type="PANTHER" id="PTHR43222">
    <property type="entry name" value="NUDIX HYDROLASE 23"/>
    <property type="match status" value="1"/>
</dbReference>
<reference evidence="2 3" key="1">
    <citation type="journal article" date="2015" name="BMC Genomics">
        <title>Genome mining reveals unlocked bioactive potential of marine Gram-negative bacteria.</title>
        <authorList>
            <person name="Machado H."/>
            <person name="Sonnenschein E.C."/>
            <person name="Melchiorsen J."/>
            <person name="Gram L."/>
        </authorList>
    </citation>
    <scope>NUCLEOTIDE SEQUENCE [LARGE SCALE GENOMIC DNA]</scope>
    <source>
        <strain evidence="2 3">S2757</strain>
    </source>
</reference>
<dbReference type="GO" id="GO:0003824">
    <property type="term" value="F:catalytic activity"/>
    <property type="evidence" value="ECO:0007669"/>
    <property type="project" value="UniProtKB-ARBA"/>
</dbReference>
<dbReference type="EMBL" id="JXXV01000012">
    <property type="protein sequence ID" value="KJY83950.1"/>
    <property type="molecule type" value="Genomic_DNA"/>
</dbReference>
<accession>A0A0F4NLA4</accession>
<dbReference type="Pfam" id="PF00293">
    <property type="entry name" value="NUDIX"/>
    <property type="match status" value="1"/>
</dbReference>
<evidence type="ECO:0000259" key="1">
    <source>
        <dbReference type="PROSITE" id="PS51462"/>
    </source>
</evidence>
<gene>
    <name evidence="2" type="ORF">TW81_06385</name>
</gene>
<protein>
    <submittedName>
        <fullName evidence="2">DNA mismatch repair protein MutT</fullName>
    </submittedName>
</protein>
<comment type="caution">
    <text evidence="2">The sequence shown here is derived from an EMBL/GenBank/DDBJ whole genome shotgun (WGS) entry which is preliminary data.</text>
</comment>
<dbReference type="OrthoDB" id="9791228at2"/>
<dbReference type="AlphaFoldDB" id="A0A0F4NLA4"/>
<keyword evidence="3" id="KW-1185">Reference proteome</keyword>
<dbReference type="SUPFAM" id="SSF55811">
    <property type="entry name" value="Nudix"/>
    <property type="match status" value="1"/>
</dbReference>
<organism evidence="2 3">
    <name type="scientific">Vibrio galatheae</name>
    <dbReference type="NCBI Taxonomy" id="579748"/>
    <lineage>
        <taxon>Bacteria</taxon>
        <taxon>Pseudomonadati</taxon>
        <taxon>Pseudomonadota</taxon>
        <taxon>Gammaproteobacteria</taxon>
        <taxon>Vibrionales</taxon>
        <taxon>Vibrionaceae</taxon>
        <taxon>Vibrio</taxon>
    </lineage>
</organism>
<dbReference type="PANTHER" id="PTHR43222:SF2">
    <property type="entry name" value="NUDIX HYDROLASE 23, CHLOROPLASTIC"/>
    <property type="match status" value="1"/>
</dbReference>